<reference evidence="3" key="1">
    <citation type="submission" date="2021-05" db="EMBL/GenBank/DDBJ databases">
        <authorList>
            <person name="Alioto T."/>
            <person name="Alioto T."/>
            <person name="Gomez Garrido J."/>
        </authorList>
    </citation>
    <scope>NUCLEOTIDE SEQUENCE</scope>
</reference>
<dbReference type="Pfam" id="PF23733">
    <property type="entry name" value="GRXCR1-2_C"/>
    <property type="match status" value="1"/>
</dbReference>
<dbReference type="EMBL" id="HBUF01361636">
    <property type="protein sequence ID" value="CAG6721120.1"/>
    <property type="molecule type" value="Transcribed_RNA"/>
</dbReference>
<evidence type="ECO:0000259" key="2">
    <source>
        <dbReference type="Pfam" id="PF00462"/>
    </source>
</evidence>
<feature type="compositionally biased region" description="Polar residues" evidence="1">
    <location>
        <begin position="10"/>
        <end position="22"/>
    </location>
</feature>
<proteinExistence type="predicted"/>
<dbReference type="EMBL" id="HBUF01571682">
    <property type="protein sequence ID" value="CAG6766846.1"/>
    <property type="molecule type" value="Transcribed_RNA"/>
</dbReference>
<sequence length="629" mass="69978">MEATVKKVSHSGSSTTLIQSVPSLGKEKNKNKLDFNFQDKTHRLSETGSSENPVHVVKIKVNPDSTSTVKINISSNCSAAPAGNMHKSELTSVTNKSSSPNNASYFYYNQYPGIVLPSAQSSPSDTLDSGTCSDLDGSTPPPLPKKKSIVTFSSEGSSVAGSSINSDDEISCDSLNSSELEEIVDSKKHEEDSPIDFKASFKEKQKLFSQKIVTINENNLITKNNSFDAQINNSKHSFIEKVNAFEQKQILGNESKTNNNNNFNLSKVSFNSKIAFAANNRSEIKDSKETNVNINSNTKNTSITKIVPILKKTNVTYINEENTSASNSALDSNNDVINESNVNNDKSSACEMVMNSNNTMCVSEKVQNLVTNKSNNDLEDIPPAQMKFKRKEIRYEDDQHYKFHLNENNFDTDDSKKTQHNEEDDYFAGYKNLNGMTDSATSTIKSSKGTIRGVKNRVRAGIATFLTTPTTKTWQEKEAGKIVLYSTTMGIVRDTYHRCLKVKQILRTHLVKFEDKDVFMSRETQQEFKERLETELINVPQIFVEGVHIGDADAIERLNESGELRRILKPYKSPDACTICQVCGGYRLLPCSLCNGSKKSVHRNHFTTELVALKCMNCDEVGLVKCYAC</sequence>
<dbReference type="EMBL" id="HBUF01041284">
    <property type="protein sequence ID" value="CAG6618192.1"/>
    <property type="molecule type" value="Transcribed_RNA"/>
</dbReference>
<feature type="domain" description="Glutaredoxin" evidence="2">
    <location>
        <begin position="482"/>
        <end position="549"/>
    </location>
</feature>
<dbReference type="EMBL" id="HBUF01571681">
    <property type="protein sequence ID" value="CAG6766844.1"/>
    <property type="molecule type" value="Transcribed_RNA"/>
</dbReference>
<evidence type="ECO:0000256" key="1">
    <source>
        <dbReference type="SAM" id="MobiDB-lite"/>
    </source>
</evidence>
<dbReference type="PANTHER" id="PTHR46990:SF1">
    <property type="entry name" value="GLUTAREDOXIN DOMAIN-CONTAINING CYSTEINE-RICH PROTEIN 1"/>
    <property type="match status" value="1"/>
</dbReference>
<evidence type="ECO:0000313" key="3">
    <source>
        <dbReference type="EMBL" id="CAG6721121.1"/>
    </source>
</evidence>
<dbReference type="AlphaFoldDB" id="A0A8D8VGS7"/>
<dbReference type="EMBL" id="HBUF01571680">
    <property type="protein sequence ID" value="CAG6766842.1"/>
    <property type="molecule type" value="Transcribed_RNA"/>
</dbReference>
<dbReference type="EMBL" id="HBUF01041283">
    <property type="protein sequence ID" value="CAG6618191.1"/>
    <property type="molecule type" value="Transcribed_RNA"/>
</dbReference>
<protein>
    <submittedName>
        <fullName evidence="3">Glutaredoxin domain-containing cysteine-rich protein CG31559</fullName>
    </submittedName>
</protein>
<dbReference type="EMBL" id="HBUF01221021">
    <property type="protein sequence ID" value="CAG6669402.1"/>
    <property type="molecule type" value="Transcribed_RNA"/>
</dbReference>
<dbReference type="EMBL" id="HBUF01221018">
    <property type="protein sequence ID" value="CAG6669399.1"/>
    <property type="molecule type" value="Transcribed_RNA"/>
</dbReference>
<feature type="compositionally biased region" description="Polar residues" evidence="1">
    <location>
        <begin position="119"/>
        <end position="132"/>
    </location>
</feature>
<dbReference type="EMBL" id="HBUF01221019">
    <property type="protein sequence ID" value="CAG6669400.1"/>
    <property type="molecule type" value="Transcribed_RNA"/>
</dbReference>
<organism evidence="3">
    <name type="scientific">Cacopsylla melanoneura</name>
    <dbReference type="NCBI Taxonomy" id="428564"/>
    <lineage>
        <taxon>Eukaryota</taxon>
        <taxon>Metazoa</taxon>
        <taxon>Ecdysozoa</taxon>
        <taxon>Arthropoda</taxon>
        <taxon>Hexapoda</taxon>
        <taxon>Insecta</taxon>
        <taxon>Pterygota</taxon>
        <taxon>Neoptera</taxon>
        <taxon>Paraneoptera</taxon>
        <taxon>Hemiptera</taxon>
        <taxon>Sternorrhyncha</taxon>
        <taxon>Psylloidea</taxon>
        <taxon>Psyllidae</taxon>
        <taxon>Psyllinae</taxon>
        <taxon>Cacopsylla</taxon>
    </lineage>
</organism>
<dbReference type="GO" id="GO:0007605">
    <property type="term" value="P:sensory perception of sound"/>
    <property type="evidence" value="ECO:0007669"/>
    <property type="project" value="InterPro"/>
</dbReference>
<dbReference type="EMBL" id="HBUF01221022">
    <property type="protein sequence ID" value="CAG6669403.1"/>
    <property type="molecule type" value="Transcribed_RNA"/>
</dbReference>
<dbReference type="PROSITE" id="PS51354">
    <property type="entry name" value="GLUTAREDOXIN_2"/>
    <property type="match status" value="1"/>
</dbReference>
<dbReference type="CDD" id="cd03031">
    <property type="entry name" value="GRX_GRX_like"/>
    <property type="match status" value="1"/>
</dbReference>
<feature type="region of interest" description="Disordered" evidence="1">
    <location>
        <begin position="1"/>
        <end position="25"/>
    </location>
</feature>
<feature type="region of interest" description="Disordered" evidence="1">
    <location>
        <begin position="119"/>
        <end position="147"/>
    </location>
</feature>
<dbReference type="InterPro" id="IPR002109">
    <property type="entry name" value="Glutaredoxin"/>
</dbReference>
<dbReference type="InterPro" id="IPR042797">
    <property type="entry name" value="GRXCR1"/>
</dbReference>
<name>A0A8D8VGS7_9HEMI</name>
<dbReference type="SUPFAM" id="SSF52833">
    <property type="entry name" value="Thioredoxin-like"/>
    <property type="match status" value="1"/>
</dbReference>
<dbReference type="Gene3D" id="3.40.30.10">
    <property type="entry name" value="Glutaredoxin"/>
    <property type="match status" value="1"/>
</dbReference>
<dbReference type="EMBL" id="HBUF01221020">
    <property type="protein sequence ID" value="CAG6669401.1"/>
    <property type="molecule type" value="Transcribed_RNA"/>
</dbReference>
<dbReference type="EMBL" id="HBUF01361637">
    <property type="protein sequence ID" value="CAG6721121.1"/>
    <property type="molecule type" value="Transcribed_RNA"/>
</dbReference>
<accession>A0A8D8VGS7</accession>
<dbReference type="Pfam" id="PF00462">
    <property type="entry name" value="Glutaredoxin"/>
    <property type="match status" value="1"/>
</dbReference>
<dbReference type="InterPro" id="IPR036249">
    <property type="entry name" value="Thioredoxin-like_sf"/>
</dbReference>
<dbReference type="PANTHER" id="PTHR46990">
    <property type="entry name" value="GLUTAREDOXIN DOMAIN-CONTAINING CYSTEINE-RICH PROTEIN 1"/>
    <property type="match status" value="1"/>
</dbReference>
<dbReference type="EMBL" id="HBUF01571679">
    <property type="protein sequence ID" value="CAG6766840.1"/>
    <property type="molecule type" value="Transcribed_RNA"/>
</dbReference>